<protein>
    <submittedName>
        <fullName evidence="3">Ferritin-like protein</fullName>
    </submittedName>
</protein>
<name>A0A1X7A1L2_9RHOB</name>
<dbReference type="InterPro" id="IPR026820">
    <property type="entry name" value="VioB/RebD_dom"/>
</dbReference>
<evidence type="ECO:0000313" key="3">
    <source>
        <dbReference type="EMBL" id="SLN67628.1"/>
    </source>
</evidence>
<dbReference type="InterPro" id="IPR012347">
    <property type="entry name" value="Ferritin-like"/>
</dbReference>
<sequence length="676" mass="75806">MSTFPTAPEDPREWKIFPRNLTARAAYIVPGNSIVTRPEDGVDNCYPGLEMDAKNIQKMFFPGLYFEVYRQDGARLAGMKPASLAQRWIDLGLTPGDLQDNLFLWVMHGRNNDLDGAVQVTTFDFTGKQGLYAWRQINSLLPGDLSIAVGPNPPQGQSAFKDAKAAVEAGANKIERDSNGKLMFAAMSAQRLDYLNEQGVLAPEVYDPGDLTRTLCTPWTYDFRDCQCFYWASNKPDVISSEDGQYEYLNFQRKNRNVEPQTQDIAYGYNARRQREVDYAEIMGGWEQLRPVLNGREFGETYVPPEGPTGPIMTLEQIKDELTYLASVEHALAVQYLYAFYSVDVPWKEPEEKETLESFRLWHSARTVFDVAIDEMRHFRWANEILSLLGADTTAKRASTLGRTFKVPFYLQSLSSPQLQWFIDVERPSRSTVAGLDGMYVGILHSLQHLREDEIDPEVRRKAVEIVKLIVDEGEGHYVRFSTAQQNFAFYDHAGRGALPGYILSGEWSEATPNHNPDIPYDTLYGQPARAADAEGAALQADSDRHYQALLILLKIAFAIPEAQISSPALRKAISVMLKMNEVNLEMSAKGYTPLFTLPDGWELDPPVRSSAEASRLLERAHSLLVKPMMAKTLATPTPPPPHPDTGLGAAKAHDSSLSEILDAFSEAIAKSRFRE</sequence>
<dbReference type="RefSeq" id="WP_085828105.1">
    <property type="nucleotide sequence ID" value="NZ_FWFJ01000039.1"/>
</dbReference>
<dbReference type="AlphaFoldDB" id="A0A1X7A1L2"/>
<dbReference type="Pfam" id="PF12902">
    <property type="entry name" value="Ferritin-like"/>
    <property type="match status" value="1"/>
</dbReference>
<proteinExistence type="predicted"/>
<accession>A0A1X7A1L2</accession>
<reference evidence="4" key="1">
    <citation type="submission" date="2017-03" db="EMBL/GenBank/DDBJ databases">
        <authorList>
            <person name="Rodrigo-Torres L."/>
            <person name="Arahal R.D."/>
            <person name="Lucena T."/>
        </authorList>
    </citation>
    <scope>NUCLEOTIDE SEQUENCE [LARGE SCALE GENOMIC DNA]</scope>
    <source>
        <strain evidence="4">CECT 8370</strain>
    </source>
</reference>
<dbReference type="OrthoDB" id="8212190at2"/>
<evidence type="ECO:0000313" key="4">
    <source>
        <dbReference type="Proteomes" id="UP000194012"/>
    </source>
</evidence>
<keyword evidence="4" id="KW-1185">Reference proteome</keyword>
<evidence type="ECO:0000256" key="1">
    <source>
        <dbReference type="SAM" id="MobiDB-lite"/>
    </source>
</evidence>
<gene>
    <name evidence="3" type="ORF">ROG8370_03154</name>
</gene>
<feature type="region of interest" description="Disordered" evidence="1">
    <location>
        <begin position="633"/>
        <end position="654"/>
    </location>
</feature>
<organism evidence="3 4">
    <name type="scientific">Roseovarius gaetbuli</name>
    <dbReference type="NCBI Taxonomy" id="1356575"/>
    <lineage>
        <taxon>Bacteria</taxon>
        <taxon>Pseudomonadati</taxon>
        <taxon>Pseudomonadota</taxon>
        <taxon>Alphaproteobacteria</taxon>
        <taxon>Rhodobacterales</taxon>
        <taxon>Roseobacteraceae</taxon>
        <taxon>Roseovarius</taxon>
    </lineage>
</organism>
<dbReference type="EMBL" id="FWFJ01000039">
    <property type="protein sequence ID" value="SLN67628.1"/>
    <property type="molecule type" value="Genomic_DNA"/>
</dbReference>
<feature type="domain" description="Iminophenyl-pyruvate dimer synthase" evidence="2">
    <location>
        <begin position="327"/>
        <end position="431"/>
    </location>
</feature>
<dbReference type="Gene3D" id="1.20.1260.10">
    <property type="match status" value="1"/>
</dbReference>
<evidence type="ECO:0000259" key="2">
    <source>
        <dbReference type="Pfam" id="PF12902"/>
    </source>
</evidence>
<dbReference type="Proteomes" id="UP000194012">
    <property type="component" value="Unassembled WGS sequence"/>
</dbReference>